<keyword evidence="1" id="KW-0732">Signal</keyword>
<feature type="domain" description="DUF6438" evidence="2">
    <location>
        <begin position="56"/>
        <end position="165"/>
    </location>
</feature>
<dbReference type="InterPro" id="IPR045497">
    <property type="entry name" value="DUF6438"/>
</dbReference>
<proteinExistence type="predicted"/>
<protein>
    <recommendedName>
        <fullName evidence="2">DUF6438 domain-containing protein</fullName>
    </recommendedName>
</protein>
<sequence>MRLLSALLLALLISASAAVAQQTPVKTATQTKAKQKVKQPKSTKQVAAKKAPVAPVIVFRQTPCFGICPDYDATIYPNGRVTYVGRQHTKLTGTHELKLPAATVAMILAEARNIGFRKLQPHYTENTSDLPSTFLSIRQPDGTLKTVQVEEGAPASLQKLLHYISGELDKISSNTADR</sequence>
<evidence type="ECO:0000313" key="3">
    <source>
        <dbReference type="EMBL" id="GAA3998853.1"/>
    </source>
</evidence>
<keyword evidence="4" id="KW-1185">Reference proteome</keyword>
<feature type="signal peptide" evidence="1">
    <location>
        <begin position="1"/>
        <end position="20"/>
    </location>
</feature>
<evidence type="ECO:0000256" key="1">
    <source>
        <dbReference type="SAM" id="SignalP"/>
    </source>
</evidence>
<comment type="caution">
    <text evidence="3">The sequence shown here is derived from an EMBL/GenBank/DDBJ whole genome shotgun (WGS) entry which is preliminary data.</text>
</comment>
<feature type="chain" id="PRO_5045082352" description="DUF6438 domain-containing protein" evidence="1">
    <location>
        <begin position="21"/>
        <end position="178"/>
    </location>
</feature>
<gene>
    <name evidence="3" type="ORF">GCM10022408_07210</name>
</gene>
<reference evidence="4" key="1">
    <citation type="journal article" date="2019" name="Int. J. Syst. Evol. Microbiol.">
        <title>The Global Catalogue of Microorganisms (GCM) 10K type strain sequencing project: providing services to taxonomists for standard genome sequencing and annotation.</title>
        <authorList>
            <consortium name="The Broad Institute Genomics Platform"/>
            <consortium name="The Broad Institute Genome Sequencing Center for Infectious Disease"/>
            <person name="Wu L."/>
            <person name="Ma J."/>
        </authorList>
    </citation>
    <scope>NUCLEOTIDE SEQUENCE [LARGE SCALE GENOMIC DNA]</scope>
    <source>
        <strain evidence="4">JCM 17224</strain>
    </source>
</reference>
<dbReference type="Proteomes" id="UP001500567">
    <property type="component" value="Unassembled WGS sequence"/>
</dbReference>
<organism evidence="3 4">
    <name type="scientific">Hymenobacter fastidiosus</name>
    <dbReference type="NCBI Taxonomy" id="486264"/>
    <lineage>
        <taxon>Bacteria</taxon>
        <taxon>Pseudomonadati</taxon>
        <taxon>Bacteroidota</taxon>
        <taxon>Cytophagia</taxon>
        <taxon>Cytophagales</taxon>
        <taxon>Hymenobacteraceae</taxon>
        <taxon>Hymenobacter</taxon>
    </lineage>
</organism>
<name>A0ABP7RLM3_9BACT</name>
<accession>A0ABP7RLM3</accession>
<dbReference type="RefSeq" id="WP_345071052.1">
    <property type="nucleotide sequence ID" value="NZ_BAABDJ010000006.1"/>
</dbReference>
<dbReference type="Pfam" id="PF20033">
    <property type="entry name" value="DUF6438"/>
    <property type="match status" value="1"/>
</dbReference>
<dbReference type="EMBL" id="BAABDJ010000006">
    <property type="protein sequence ID" value="GAA3998853.1"/>
    <property type="molecule type" value="Genomic_DNA"/>
</dbReference>
<evidence type="ECO:0000313" key="4">
    <source>
        <dbReference type="Proteomes" id="UP001500567"/>
    </source>
</evidence>
<evidence type="ECO:0000259" key="2">
    <source>
        <dbReference type="Pfam" id="PF20033"/>
    </source>
</evidence>